<comment type="caution">
    <text evidence="3">The sequence shown here is derived from an EMBL/GenBank/DDBJ whole genome shotgun (WGS) entry which is preliminary data.</text>
</comment>
<name>A0ABT1PSI3_9ACTN</name>
<feature type="compositionally biased region" description="Polar residues" evidence="1">
    <location>
        <begin position="82"/>
        <end position="92"/>
    </location>
</feature>
<dbReference type="Pfam" id="PF00756">
    <property type="entry name" value="Esterase"/>
    <property type="match status" value="1"/>
</dbReference>
<evidence type="ECO:0000256" key="1">
    <source>
        <dbReference type="SAM" id="MobiDB-lite"/>
    </source>
</evidence>
<dbReference type="RefSeq" id="WP_255919544.1">
    <property type="nucleotide sequence ID" value="NZ_JANFNG010000004.1"/>
</dbReference>
<evidence type="ECO:0000313" key="4">
    <source>
        <dbReference type="Proteomes" id="UP001057702"/>
    </source>
</evidence>
<reference evidence="3" key="1">
    <citation type="submission" date="2022-06" db="EMBL/GenBank/DDBJ databases">
        <title>Draft genome sequence of Streptomyces sp. RB6PN25 isolated from peat swamp forest in Thailand.</title>
        <authorList>
            <person name="Duangmal K."/>
            <person name="Klaysubun C."/>
        </authorList>
    </citation>
    <scope>NUCLEOTIDE SEQUENCE</scope>
    <source>
        <strain evidence="3">RB6PN25</strain>
    </source>
</reference>
<keyword evidence="4" id="KW-1185">Reference proteome</keyword>
<proteinExistence type="predicted"/>
<evidence type="ECO:0000256" key="2">
    <source>
        <dbReference type="SAM" id="Phobius"/>
    </source>
</evidence>
<organism evidence="3 4">
    <name type="scientific">Streptomyces humicola</name>
    <dbReference type="NCBI Taxonomy" id="2953240"/>
    <lineage>
        <taxon>Bacteria</taxon>
        <taxon>Bacillati</taxon>
        <taxon>Actinomycetota</taxon>
        <taxon>Actinomycetes</taxon>
        <taxon>Kitasatosporales</taxon>
        <taxon>Streptomycetaceae</taxon>
        <taxon>Streptomyces</taxon>
    </lineage>
</organism>
<sequence>MSLTGTPFFVLTVAVLVLATVLLALVWNRIPGPRPLRYAGRLGATIFSQVAAVVVALVYINNTMGPFYDTWQDLFGDGANNTPVASSTSQNGGARGTGGSGDVEKLTFTTFKPGILRADAVGPASRIKGSLYVWLPPQYHQAAYAHTAFPVVELLPGTPGSPQTWFAGMDATTPLTRLIDEGRAKPMILVAATLNVLGGNTDAGCADIPGVGLTATWLAKDVPALVKQNFRAATGARQWAVMGYSAGAYCAVNLTVHHPDVFHSAVSLSGYNAPIASLVTRTPALARENNPYLVLRDDRHQPDIALLMAGSLQDPGTVPAAKALLAVLRRPGGSELLTAATGGHTTALWRTMLPDSFTWISREFG</sequence>
<gene>
    <name evidence="3" type="ORF">NGB36_08525</name>
</gene>
<dbReference type="Gene3D" id="3.40.50.1820">
    <property type="entry name" value="alpha/beta hydrolase"/>
    <property type="match status" value="1"/>
</dbReference>
<dbReference type="PANTHER" id="PTHR48098:SF1">
    <property type="entry name" value="DIACYLGLYCEROL ACYLTRANSFERASE_MYCOLYLTRANSFERASE AG85A"/>
    <property type="match status" value="1"/>
</dbReference>
<evidence type="ECO:0000313" key="3">
    <source>
        <dbReference type="EMBL" id="MCQ4080643.1"/>
    </source>
</evidence>
<dbReference type="EMBL" id="JANFNG010000004">
    <property type="protein sequence ID" value="MCQ4080643.1"/>
    <property type="molecule type" value="Genomic_DNA"/>
</dbReference>
<dbReference type="InterPro" id="IPR050583">
    <property type="entry name" value="Mycobacterial_A85_antigen"/>
</dbReference>
<feature type="transmembrane region" description="Helical" evidence="2">
    <location>
        <begin position="39"/>
        <end position="60"/>
    </location>
</feature>
<feature type="region of interest" description="Disordered" evidence="1">
    <location>
        <begin position="82"/>
        <end position="101"/>
    </location>
</feature>
<keyword evidence="2" id="KW-1133">Transmembrane helix</keyword>
<keyword evidence="2" id="KW-0812">Transmembrane</keyword>
<dbReference type="InterPro" id="IPR029058">
    <property type="entry name" value="AB_hydrolase_fold"/>
</dbReference>
<dbReference type="InterPro" id="IPR000801">
    <property type="entry name" value="Esterase-like"/>
</dbReference>
<dbReference type="PANTHER" id="PTHR48098">
    <property type="entry name" value="ENTEROCHELIN ESTERASE-RELATED"/>
    <property type="match status" value="1"/>
</dbReference>
<dbReference type="GO" id="GO:0016787">
    <property type="term" value="F:hydrolase activity"/>
    <property type="evidence" value="ECO:0007669"/>
    <property type="project" value="UniProtKB-KW"/>
</dbReference>
<dbReference type="Proteomes" id="UP001057702">
    <property type="component" value="Unassembled WGS sequence"/>
</dbReference>
<feature type="transmembrane region" description="Helical" evidence="2">
    <location>
        <begin position="6"/>
        <end position="27"/>
    </location>
</feature>
<keyword evidence="2" id="KW-0472">Membrane</keyword>
<keyword evidence="3" id="KW-0378">Hydrolase</keyword>
<accession>A0ABT1PSI3</accession>
<protein>
    <submittedName>
        <fullName evidence="3">Alpha/beta hydrolase-fold protein</fullName>
    </submittedName>
</protein>
<dbReference type="SUPFAM" id="SSF53474">
    <property type="entry name" value="alpha/beta-Hydrolases"/>
    <property type="match status" value="1"/>
</dbReference>